<dbReference type="PANTHER" id="PTHR46825">
    <property type="entry name" value="D-ALANYL-D-ALANINE-CARBOXYPEPTIDASE/ENDOPEPTIDASE AMPH"/>
    <property type="match status" value="1"/>
</dbReference>
<accession>A0A226EJG9</accession>
<dbReference type="Pfam" id="PF00144">
    <property type="entry name" value="Beta-lactamase"/>
    <property type="match status" value="1"/>
</dbReference>
<keyword evidence="1" id="KW-0732">Signal</keyword>
<dbReference type="SUPFAM" id="SSF56601">
    <property type="entry name" value="beta-lactamase/transpeptidase-like"/>
    <property type="match status" value="1"/>
</dbReference>
<dbReference type="OrthoDB" id="5946976at2759"/>
<feature type="domain" description="Beta-lactamase-related" evidence="2">
    <location>
        <begin position="41"/>
        <end position="90"/>
    </location>
</feature>
<keyword evidence="4" id="KW-1185">Reference proteome</keyword>
<evidence type="ECO:0000313" key="4">
    <source>
        <dbReference type="Proteomes" id="UP000198287"/>
    </source>
</evidence>
<evidence type="ECO:0000313" key="3">
    <source>
        <dbReference type="EMBL" id="OXA57257.1"/>
    </source>
</evidence>
<sequence>MSPMFRLFLLCCNLLSTFYPINGQLDPGTRLQIDELIENVYMAENNSPALGLGVVKDGQVYYNTGYGLRDISNGIDANNDTLFFIGSNSKQTKICAGMVPFRTNFVYDNGYFSMAGELAAGQLDNLFAQLDMQTTTYIKVSDDHDNMPNRALGYFLLDGQLEKYNSELYKRTVPMNAAGGILSSMNDMAKYMQFILNNGRVGDVQVVPEEVMKWLQTLSNPLPSSGKLTVVNDKMATELGYSLGLFMGVYDGWLTVYHGGYLTPFNSQMSTFPELNLGIFTVTSGPGRLLPNVSHATLHYDVFDIIQGQRQLKVSPQPQQTNRAGSCIIPFDNWSNVYVRKATTIERKDFATDAGLLQDEEIVGHYGNGQSGEFDVIQKLNGSGDFQLYLSYGQWGQAWLSLLPGEESYNYLLVWDSDIVQEFYATDPSSEIIAVYDRVVRSITFLENGYPTGTYLRDQYLDDLPTTPWEAGSCGQQTI</sequence>
<dbReference type="InterPro" id="IPR012338">
    <property type="entry name" value="Beta-lactam/transpept-like"/>
</dbReference>
<feature type="signal peptide" evidence="1">
    <location>
        <begin position="1"/>
        <end position="23"/>
    </location>
</feature>
<proteinExistence type="predicted"/>
<dbReference type="InterPro" id="IPR001466">
    <property type="entry name" value="Beta-lactam-related"/>
</dbReference>
<dbReference type="PANTHER" id="PTHR46825:SF15">
    <property type="entry name" value="BETA-LACTAMASE-RELATED DOMAIN-CONTAINING PROTEIN"/>
    <property type="match status" value="1"/>
</dbReference>
<dbReference type="EMBL" id="LNIX01000003">
    <property type="protein sequence ID" value="OXA57257.1"/>
    <property type="molecule type" value="Genomic_DNA"/>
</dbReference>
<dbReference type="AlphaFoldDB" id="A0A226EJG9"/>
<organism evidence="3 4">
    <name type="scientific">Folsomia candida</name>
    <name type="common">Springtail</name>
    <dbReference type="NCBI Taxonomy" id="158441"/>
    <lineage>
        <taxon>Eukaryota</taxon>
        <taxon>Metazoa</taxon>
        <taxon>Ecdysozoa</taxon>
        <taxon>Arthropoda</taxon>
        <taxon>Hexapoda</taxon>
        <taxon>Collembola</taxon>
        <taxon>Entomobryomorpha</taxon>
        <taxon>Isotomoidea</taxon>
        <taxon>Isotomidae</taxon>
        <taxon>Proisotominae</taxon>
        <taxon>Folsomia</taxon>
    </lineage>
</organism>
<comment type="caution">
    <text evidence="3">The sequence shown here is derived from an EMBL/GenBank/DDBJ whole genome shotgun (WGS) entry which is preliminary data.</text>
</comment>
<evidence type="ECO:0000256" key="1">
    <source>
        <dbReference type="SAM" id="SignalP"/>
    </source>
</evidence>
<dbReference type="InterPro" id="IPR050491">
    <property type="entry name" value="AmpC-like"/>
</dbReference>
<protein>
    <submittedName>
        <fullName evidence="3">Protein flp</fullName>
    </submittedName>
</protein>
<reference evidence="3 4" key="1">
    <citation type="submission" date="2015-12" db="EMBL/GenBank/DDBJ databases">
        <title>The genome of Folsomia candida.</title>
        <authorList>
            <person name="Faddeeva A."/>
            <person name="Derks M.F."/>
            <person name="Anvar Y."/>
            <person name="Smit S."/>
            <person name="Van Straalen N."/>
            <person name="Roelofs D."/>
        </authorList>
    </citation>
    <scope>NUCLEOTIDE SEQUENCE [LARGE SCALE GENOMIC DNA]</scope>
    <source>
        <strain evidence="3 4">VU population</strain>
        <tissue evidence="3">Whole body</tissue>
    </source>
</reference>
<evidence type="ECO:0000259" key="2">
    <source>
        <dbReference type="Pfam" id="PF00144"/>
    </source>
</evidence>
<gene>
    <name evidence="3" type="ORF">Fcan01_07732</name>
</gene>
<dbReference type="Proteomes" id="UP000198287">
    <property type="component" value="Unassembled WGS sequence"/>
</dbReference>
<feature type="chain" id="PRO_5012668985" evidence="1">
    <location>
        <begin position="24"/>
        <end position="479"/>
    </location>
</feature>
<name>A0A226EJG9_FOLCA</name>
<dbReference type="Gene3D" id="3.40.710.10">
    <property type="entry name" value="DD-peptidase/beta-lactamase superfamily"/>
    <property type="match status" value="2"/>
</dbReference>